<proteinExistence type="predicted"/>
<dbReference type="GO" id="GO:0046872">
    <property type="term" value="F:metal ion binding"/>
    <property type="evidence" value="ECO:0007669"/>
    <property type="project" value="UniProtKB-KW"/>
</dbReference>
<feature type="domain" description="B12-binding" evidence="8">
    <location>
        <begin position="2"/>
        <end position="131"/>
    </location>
</feature>
<evidence type="ECO:0000256" key="3">
    <source>
        <dbReference type="ARBA" id="ARBA00022679"/>
    </source>
</evidence>
<dbReference type="SFLD" id="SFLDG01123">
    <property type="entry name" value="methyltransferase_(Class_B)"/>
    <property type="match status" value="1"/>
</dbReference>
<evidence type="ECO:0000256" key="4">
    <source>
        <dbReference type="ARBA" id="ARBA00022691"/>
    </source>
</evidence>
<dbReference type="Proteomes" id="UP000798488">
    <property type="component" value="Unassembled WGS sequence"/>
</dbReference>
<dbReference type="SUPFAM" id="SSF102114">
    <property type="entry name" value="Radical SAM enzymes"/>
    <property type="match status" value="1"/>
</dbReference>
<dbReference type="CDD" id="cd01335">
    <property type="entry name" value="Radical_SAM"/>
    <property type="match status" value="1"/>
</dbReference>
<evidence type="ECO:0000259" key="8">
    <source>
        <dbReference type="PROSITE" id="PS51332"/>
    </source>
</evidence>
<dbReference type="Gene3D" id="3.80.30.20">
    <property type="entry name" value="tm_1862 like domain"/>
    <property type="match status" value="1"/>
</dbReference>
<evidence type="ECO:0000256" key="2">
    <source>
        <dbReference type="ARBA" id="ARBA00022603"/>
    </source>
</evidence>
<comment type="cofactor">
    <cofactor evidence="1">
        <name>[4Fe-4S] cluster</name>
        <dbReference type="ChEBI" id="CHEBI:49883"/>
    </cofactor>
</comment>
<evidence type="ECO:0000256" key="6">
    <source>
        <dbReference type="ARBA" id="ARBA00023004"/>
    </source>
</evidence>
<accession>A0A9D2WPM0</accession>
<dbReference type="OrthoDB" id="9801424at2"/>
<keyword evidence="3" id="KW-0808">Transferase</keyword>
<dbReference type="InterPro" id="IPR025274">
    <property type="entry name" value="DUF4070"/>
</dbReference>
<dbReference type="GO" id="GO:0031419">
    <property type="term" value="F:cobalamin binding"/>
    <property type="evidence" value="ECO:0007669"/>
    <property type="project" value="InterPro"/>
</dbReference>
<dbReference type="InterPro" id="IPR051198">
    <property type="entry name" value="BchE-like"/>
</dbReference>
<reference evidence="10" key="1">
    <citation type="submission" date="2016-02" db="EMBL/GenBank/DDBJ databases">
        <title>Draft Genome Sequence of Sporotomaculum syntrophicum Strain FB, a Syntrophic Benzoate Degrader.</title>
        <authorList>
            <person name="Nobu M.K."/>
            <person name="Narihiro T."/>
            <person name="Qiu Y.-L."/>
            <person name="Ohashi A."/>
            <person name="Liu W.-T."/>
            <person name="Yuji S."/>
        </authorList>
    </citation>
    <scope>NUCLEOTIDE SEQUENCE</scope>
    <source>
        <strain evidence="10">FB</strain>
    </source>
</reference>
<dbReference type="SFLD" id="SFLDS00029">
    <property type="entry name" value="Radical_SAM"/>
    <property type="match status" value="1"/>
</dbReference>
<keyword evidence="7" id="KW-0411">Iron-sulfur</keyword>
<dbReference type="Pfam" id="PF02310">
    <property type="entry name" value="B12-binding"/>
    <property type="match status" value="1"/>
</dbReference>
<protein>
    <submittedName>
        <fullName evidence="10">Radical SAM superfamily protein</fullName>
    </submittedName>
</protein>
<comment type="caution">
    <text evidence="10">The sequence shown here is derived from an EMBL/GenBank/DDBJ whole genome shotgun (WGS) entry which is preliminary data.</text>
</comment>
<feature type="domain" description="Radical SAM core" evidence="9">
    <location>
        <begin position="152"/>
        <end position="377"/>
    </location>
</feature>
<keyword evidence="2" id="KW-0489">Methyltransferase</keyword>
<dbReference type="PANTHER" id="PTHR43409">
    <property type="entry name" value="ANAEROBIC MAGNESIUM-PROTOPORPHYRIN IX MONOMETHYL ESTER CYCLASE-RELATED"/>
    <property type="match status" value="1"/>
</dbReference>
<dbReference type="Pfam" id="PF13282">
    <property type="entry name" value="DUF4070"/>
    <property type="match status" value="1"/>
</dbReference>
<dbReference type="InterPro" id="IPR034466">
    <property type="entry name" value="Methyltransferase_Class_B"/>
</dbReference>
<dbReference type="InterPro" id="IPR058240">
    <property type="entry name" value="rSAM_sf"/>
</dbReference>
<dbReference type="EMBL" id="LSRS01000005">
    <property type="protein sequence ID" value="KAF1084307.1"/>
    <property type="molecule type" value="Genomic_DNA"/>
</dbReference>
<name>A0A9D2WPM0_9FIRM</name>
<dbReference type="SMART" id="SM00729">
    <property type="entry name" value="Elp3"/>
    <property type="match status" value="1"/>
</dbReference>
<dbReference type="InterPro" id="IPR007197">
    <property type="entry name" value="rSAM"/>
</dbReference>
<keyword evidence="11" id="KW-1185">Reference proteome</keyword>
<keyword evidence="4" id="KW-0949">S-adenosyl-L-methionine</keyword>
<dbReference type="InterPro" id="IPR023404">
    <property type="entry name" value="rSAM_horseshoe"/>
</dbReference>
<dbReference type="PROSITE" id="PS51332">
    <property type="entry name" value="B12_BINDING"/>
    <property type="match status" value="1"/>
</dbReference>
<dbReference type="RefSeq" id="WP_161822415.1">
    <property type="nucleotide sequence ID" value="NZ_LSRS01000005.1"/>
</dbReference>
<evidence type="ECO:0000256" key="5">
    <source>
        <dbReference type="ARBA" id="ARBA00022723"/>
    </source>
</evidence>
<organism evidence="10 11">
    <name type="scientific">Sporotomaculum syntrophicum</name>
    <dbReference type="NCBI Taxonomy" id="182264"/>
    <lineage>
        <taxon>Bacteria</taxon>
        <taxon>Bacillati</taxon>
        <taxon>Bacillota</taxon>
        <taxon>Clostridia</taxon>
        <taxon>Eubacteriales</taxon>
        <taxon>Desulfallaceae</taxon>
        <taxon>Sporotomaculum</taxon>
    </lineage>
</organism>
<dbReference type="GO" id="GO:0005829">
    <property type="term" value="C:cytosol"/>
    <property type="evidence" value="ECO:0007669"/>
    <property type="project" value="TreeGrafter"/>
</dbReference>
<evidence type="ECO:0000259" key="9">
    <source>
        <dbReference type="PROSITE" id="PS51918"/>
    </source>
</evidence>
<evidence type="ECO:0000256" key="1">
    <source>
        <dbReference type="ARBA" id="ARBA00001966"/>
    </source>
</evidence>
<dbReference type="InterPro" id="IPR006638">
    <property type="entry name" value="Elp3/MiaA/NifB-like_rSAM"/>
</dbReference>
<dbReference type="PANTHER" id="PTHR43409:SF7">
    <property type="entry name" value="BLL1977 PROTEIN"/>
    <property type="match status" value="1"/>
</dbReference>
<dbReference type="PROSITE" id="PS51918">
    <property type="entry name" value="RADICAL_SAM"/>
    <property type="match status" value="1"/>
</dbReference>
<keyword evidence="5" id="KW-0479">Metal-binding</keyword>
<evidence type="ECO:0000313" key="10">
    <source>
        <dbReference type="EMBL" id="KAF1084307.1"/>
    </source>
</evidence>
<dbReference type="InterPro" id="IPR006158">
    <property type="entry name" value="Cobalamin-bd"/>
</dbReference>
<gene>
    <name evidence="10" type="ORF">SPSYN_02083</name>
</gene>
<dbReference type="GO" id="GO:0051539">
    <property type="term" value="F:4 iron, 4 sulfur cluster binding"/>
    <property type="evidence" value="ECO:0007669"/>
    <property type="project" value="UniProtKB-KW"/>
</dbReference>
<dbReference type="Gene3D" id="3.40.50.280">
    <property type="entry name" value="Cobalamin-binding domain"/>
    <property type="match status" value="1"/>
</dbReference>
<dbReference type="GO" id="GO:0003824">
    <property type="term" value="F:catalytic activity"/>
    <property type="evidence" value="ECO:0007669"/>
    <property type="project" value="InterPro"/>
</dbReference>
<dbReference type="AlphaFoldDB" id="A0A9D2WPM0"/>
<keyword evidence="6" id="KW-0408">Iron</keyword>
<sequence>MKIKLVQPKMSLRPMDSEFKRLMAPSLSLLVLAALTPKEHSVIIEDENANPLHLEDSPDLIGITVNVDTSNRAYQIAEYYRKKKVPVIVGGIHVSANPEEALQFADAVCIGEAENVWLQILTDVSIGQLKPKYYSMTMADPGKIPIPRWSLIPSRKYLYTNIIVASRGCPFKCEFCYNSCDYVHHQYRNRPIANVVEEIKLLKTKHVMFIDDNLIGDIAWTRAFLKEIKPLGLKWNAAVSANLINHLDLLDQMHESGCQSLFIGFESINEQSVQSVQKFQNKRQNYESLIDELHKRGIMVNASLVFGFDYDSPQVFQNTLDWLVKNKVETMTSHILTPYPGTVLYQRFFAEGRIIDFNLSHYNTSNVVFTPKQMTQEDLLKGYLWIYKEFYSFKNIFKRIPDHPKQKVPYILFNLFYRKFGKVTAKIAGFGFMNSIGRFARRLSYHIE</sequence>
<dbReference type="SFLD" id="SFLDG01082">
    <property type="entry name" value="B12-binding_domain_containing"/>
    <property type="match status" value="1"/>
</dbReference>
<evidence type="ECO:0000313" key="11">
    <source>
        <dbReference type="Proteomes" id="UP000798488"/>
    </source>
</evidence>
<dbReference type="Pfam" id="PF04055">
    <property type="entry name" value="Radical_SAM"/>
    <property type="match status" value="1"/>
</dbReference>
<evidence type="ECO:0000256" key="7">
    <source>
        <dbReference type="ARBA" id="ARBA00023014"/>
    </source>
</evidence>